<keyword evidence="4 5" id="KW-0472">Membrane</keyword>
<dbReference type="PANTHER" id="PTHR32322:SF9">
    <property type="entry name" value="AMINO-ACID METABOLITE EFFLUX PUMP-RELATED"/>
    <property type="match status" value="1"/>
</dbReference>
<feature type="transmembrane region" description="Helical" evidence="5">
    <location>
        <begin position="38"/>
        <end position="58"/>
    </location>
</feature>
<organism evidence="8 9">
    <name type="scientific">Alteromonas gilva</name>
    <dbReference type="NCBI Taxonomy" id="2987522"/>
    <lineage>
        <taxon>Bacteria</taxon>
        <taxon>Pseudomonadati</taxon>
        <taxon>Pseudomonadota</taxon>
        <taxon>Gammaproteobacteria</taxon>
        <taxon>Alteromonadales</taxon>
        <taxon>Alteromonadaceae</taxon>
        <taxon>Alteromonas/Salinimonas group</taxon>
        <taxon>Alteromonas</taxon>
    </lineage>
</organism>
<comment type="caution">
    <text evidence="8">The sequence shown here is derived from an EMBL/GenBank/DDBJ whole genome shotgun (WGS) entry which is preliminary data.</text>
</comment>
<feature type="transmembrane region" description="Helical" evidence="5">
    <location>
        <begin position="237"/>
        <end position="256"/>
    </location>
</feature>
<evidence type="ECO:0000313" key="9">
    <source>
        <dbReference type="Proteomes" id="UP001218788"/>
    </source>
</evidence>
<dbReference type="EMBL" id="JAQQXP010000001">
    <property type="protein sequence ID" value="MDC8831157.1"/>
    <property type="molecule type" value="Genomic_DNA"/>
</dbReference>
<reference evidence="8 9" key="1">
    <citation type="submission" date="2022-10" db="EMBL/GenBank/DDBJ databases">
        <title>Alteromonas sp. chi3 Genome sequencing.</title>
        <authorList>
            <person name="Park S."/>
        </authorList>
    </citation>
    <scope>NUCLEOTIDE SEQUENCE [LARGE SCALE GENOMIC DNA]</scope>
    <source>
        <strain evidence="9">chi3</strain>
    </source>
</reference>
<feature type="transmembrane region" description="Helical" evidence="5">
    <location>
        <begin position="147"/>
        <end position="167"/>
    </location>
</feature>
<keyword evidence="9" id="KW-1185">Reference proteome</keyword>
<evidence type="ECO:0000256" key="1">
    <source>
        <dbReference type="ARBA" id="ARBA00004141"/>
    </source>
</evidence>
<dbReference type="Pfam" id="PF00892">
    <property type="entry name" value="EamA"/>
    <property type="match status" value="2"/>
</dbReference>
<protein>
    <submittedName>
        <fullName evidence="8">DMT family transporter</fullName>
    </submittedName>
</protein>
<evidence type="ECO:0000256" key="5">
    <source>
        <dbReference type="SAM" id="Phobius"/>
    </source>
</evidence>
<feature type="transmembrane region" description="Helical" evidence="5">
    <location>
        <begin position="262"/>
        <end position="281"/>
    </location>
</feature>
<feature type="transmembrane region" description="Helical" evidence="5">
    <location>
        <begin position="96"/>
        <end position="115"/>
    </location>
</feature>
<dbReference type="PANTHER" id="PTHR32322">
    <property type="entry name" value="INNER MEMBRANE TRANSPORTER"/>
    <property type="match status" value="1"/>
</dbReference>
<feature type="transmembrane region" description="Helical" evidence="5">
    <location>
        <begin position="122"/>
        <end position="141"/>
    </location>
</feature>
<keyword evidence="2 5" id="KW-0812">Transmembrane</keyword>
<sequence>MIKLVLLSAMAMLAFAANSILCRMALVETDIDPASFTLWRLASGTVILSALVVTRNLNASSDKLTIAAHGNVKSAIALFVYAAGFSFAYISMTTGAGALLLFGAVQLTMISWGLVKGERMTLLQWAGFTLAIGGVALLLLPNAAVPNVFSAMLMVSAGVAWGIYSLLGKGTSQAVAATAGNFLRATPLGVLLLVACWPEAGADADGIAYAVASGALASGVGYALWYTILPHIAAIKAATLQLSVPVLAVLGGWLFLNEAVTFRILVSSLLVLGGVAMVIWVRSKAR</sequence>
<feature type="domain" description="EamA" evidence="7">
    <location>
        <begin position="5"/>
        <end position="139"/>
    </location>
</feature>
<evidence type="ECO:0000259" key="7">
    <source>
        <dbReference type="Pfam" id="PF00892"/>
    </source>
</evidence>
<dbReference type="InterPro" id="IPR000620">
    <property type="entry name" value="EamA_dom"/>
</dbReference>
<evidence type="ECO:0000256" key="6">
    <source>
        <dbReference type="SAM" id="SignalP"/>
    </source>
</evidence>
<comment type="subcellular location">
    <subcellularLocation>
        <location evidence="1">Membrane</location>
        <topology evidence="1">Multi-pass membrane protein</topology>
    </subcellularLocation>
</comment>
<feature type="transmembrane region" description="Helical" evidence="5">
    <location>
        <begin position="174"/>
        <end position="195"/>
    </location>
</feature>
<feature type="domain" description="EamA" evidence="7">
    <location>
        <begin position="151"/>
        <end position="279"/>
    </location>
</feature>
<dbReference type="SUPFAM" id="SSF103481">
    <property type="entry name" value="Multidrug resistance efflux transporter EmrE"/>
    <property type="match status" value="2"/>
</dbReference>
<feature type="transmembrane region" description="Helical" evidence="5">
    <location>
        <begin position="70"/>
        <end position="90"/>
    </location>
</feature>
<name>A0ABT5L5L8_9ALTE</name>
<dbReference type="Proteomes" id="UP001218788">
    <property type="component" value="Unassembled WGS sequence"/>
</dbReference>
<evidence type="ECO:0000313" key="8">
    <source>
        <dbReference type="EMBL" id="MDC8831157.1"/>
    </source>
</evidence>
<evidence type="ECO:0000256" key="3">
    <source>
        <dbReference type="ARBA" id="ARBA00022989"/>
    </source>
</evidence>
<evidence type="ECO:0000256" key="4">
    <source>
        <dbReference type="ARBA" id="ARBA00023136"/>
    </source>
</evidence>
<feature type="chain" id="PRO_5045682677" evidence="6">
    <location>
        <begin position="17"/>
        <end position="286"/>
    </location>
</feature>
<feature type="transmembrane region" description="Helical" evidence="5">
    <location>
        <begin position="207"/>
        <end position="225"/>
    </location>
</feature>
<proteinExistence type="predicted"/>
<gene>
    <name evidence="8" type="ORF">OIK42_10335</name>
</gene>
<dbReference type="InterPro" id="IPR037185">
    <property type="entry name" value="EmrE-like"/>
</dbReference>
<keyword evidence="6" id="KW-0732">Signal</keyword>
<dbReference type="InterPro" id="IPR050638">
    <property type="entry name" value="AA-Vitamin_Transporters"/>
</dbReference>
<feature type="signal peptide" evidence="6">
    <location>
        <begin position="1"/>
        <end position="16"/>
    </location>
</feature>
<keyword evidence="3 5" id="KW-1133">Transmembrane helix</keyword>
<accession>A0ABT5L5L8</accession>
<evidence type="ECO:0000256" key="2">
    <source>
        <dbReference type="ARBA" id="ARBA00022692"/>
    </source>
</evidence>